<dbReference type="CDD" id="cd00090">
    <property type="entry name" value="HTH_ARSR"/>
    <property type="match status" value="1"/>
</dbReference>
<dbReference type="Gene3D" id="1.10.10.10">
    <property type="entry name" value="Winged helix-like DNA-binding domain superfamily/Winged helix DNA-binding domain"/>
    <property type="match status" value="1"/>
</dbReference>
<keyword evidence="1" id="KW-0238">DNA-binding</keyword>
<dbReference type="PANTHER" id="PTHR30363:SF28">
    <property type="entry name" value="TRANSCRIPTIONAL REGULATORY PROTEIN-RELATED"/>
    <property type="match status" value="1"/>
</dbReference>
<name>A0ABW3HM12_9BACL</name>
<comment type="caution">
    <text evidence="2">The sequence shown here is derived from an EMBL/GenBank/DDBJ whole genome shotgun (WGS) entry which is preliminary data.</text>
</comment>
<evidence type="ECO:0000313" key="3">
    <source>
        <dbReference type="Proteomes" id="UP001596989"/>
    </source>
</evidence>
<dbReference type="SUPFAM" id="SSF46785">
    <property type="entry name" value="Winged helix' DNA-binding domain"/>
    <property type="match status" value="1"/>
</dbReference>
<dbReference type="EMBL" id="JBHTJZ010000005">
    <property type="protein sequence ID" value="MFD0958536.1"/>
    <property type="molecule type" value="Genomic_DNA"/>
</dbReference>
<dbReference type="InterPro" id="IPR036390">
    <property type="entry name" value="WH_DNA-bd_sf"/>
</dbReference>
<accession>A0ABW3HM12</accession>
<reference evidence="3" key="1">
    <citation type="journal article" date="2019" name="Int. J. Syst. Evol. Microbiol.">
        <title>The Global Catalogue of Microorganisms (GCM) 10K type strain sequencing project: providing services to taxonomists for standard genome sequencing and annotation.</title>
        <authorList>
            <consortium name="The Broad Institute Genomics Platform"/>
            <consortium name="The Broad Institute Genome Sequencing Center for Infectious Disease"/>
            <person name="Wu L."/>
            <person name="Ma J."/>
        </authorList>
    </citation>
    <scope>NUCLEOTIDE SEQUENCE [LARGE SCALE GENOMIC DNA]</scope>
    <source>
        <strain evidence="3">CCUG 59129</strain>
    </source>
</reference>
<organism evidence="2 3">
    <name type="scientific">Paenibacillus chungangensis</name>
    <dbReference type="NCBI Taxonomy" id="696535"/>
    <lineage>
        <taxon>Bacteria</taxon>
        <taxon>Bacillati</taxon>
        <taxon>Bacillota</taxon>
        <taxon>Bacilli</taxon>
        <taxon>Bacillales</taxon>
        <taxon>Paenibacillaceae</taxon>
        <taxon>Paenibacillus</taxon>
    </lineage>
</organism>
<dbReference type="InterPro" id="IPR036388">
    <property type="entry name" value="WH-like_DNA-bd_sf"/>
</dbReference>
<dbReference type="Proteomes" id="UP001596989">
    <property type="component" value="Unassembled WGS sequence"/>
</dbReference>
<dbReference type="RefSeq" id="WP_377562964.1">
    <property type="nucleotide sequence ID" value="NZ_JBHTJZ010000005.1"/>
</dbReference>
<evidence type="ECO:0000256" key="1">
    <source>
        <dbReference type="ARBA" id="ARBA00023125"/>
    </source>
</evidence>
<evidence type="ECO:0000313" key="2">
    <source>
        <dbReference type="EMBL" id="MFD0958536.1"/>
    </source>
</evidence>
<dbReference type="PANTHER" id="PTHR30363">
    <property type="entry name" value="HTH-TYPE TRANSCRIPTIONAL REGULATOR SRLR-RELATED"/>
    <property type="match status" value="1"/>
</dbReference>
<proteinExistence type="predicted"/>
<dbReference type="Pfam" id="PF13412">
    <property type="entry name" value="HTH_24"/>
    <property type="match status" value="1"/>
</dbReference>
<dbReference type="InterPro" id="IPR011991">
    <property type="entry name" value="ArsR-like_HTH"/>
</dbReference>
<dbReference type="InterPro" id="IPR050313">
    <property type="entry name" value="Carb_Metab_HTH_regulators"/>
</dbReference>
<protein>
    <submittedName>
        <fullName evidence="2">Helix-turn-helix transcriptional regulator</fullName>
    </submittedName>
</protein>
<keyword evidence="3" id="KW-1185">Reference proteome</keyword>
<sequence>MSGEGLTTRRRILNALKRHGRMSASALANEIGLTEMGIRRHMYGLEKEGYVIIESVRQAMGRPLHTYALTVSGDELFPKNYHLLTLDLLSELEDAQFIDAMFEGRGKKLLDRYAPRMKDKTLPERVEELAAIQNAGGYMVEMERHDDGSYTLHEYNCPIAQVAGVYQQACRCELELFRSMLQVSVERTECLAKGGGKCSYVIGSQLQSQVEKKLTDA</sequence>
<gene>
    <name evidence="2" type="ORF">ACFQ2I_03960</name>
</gene>